<name>A0AAQ0HJH5_PARVE</name>
<evidence type="ECO:0000256" key="1">
    <source>
        <dbReference type="ARBA" id="ARBA00022747"/>
    </source>
</evidence>
<evidence type="ECO:0000313" key="5">
    <source>
        <dbReference type="EMBL" id="REG46410.1"/>
    </source>
</evidence>
<proteinExistence type="predicted"/>
<evidence type="ECO:0000256" key="2">
    <source>
        <dbReference type="ARBA" id="ARBA00023125"/>
    </source>
</evidence>
<protein>
    <submittedName>
        <fullName evidence="5">Type I restriction enzyme S subunit</fullName>
    </submittedName>
</protein>
<dbReference type="PANTHER" id="PTHR43140:SF1">
    <property type="entry name" value="TYPE I RESTRICTION ENZYME ECOKI SPECIFICITY SUBUNIT"/>
    <property type="match status" value="1"/>
</dbReference>
<sequence>MTPSPQALWPMKALRRLVTIRSSNVDKIMEEGEEIVRLCNYVDVYYNDRITADIEFNEGSAKPQEIIKFGLHVGDVVITKDSETPDDIAVPALVDSSAEGVVCGYHLAILRPNPSEIIGPFLFWSLKAKPTREAFGLAAQGVTRYGLTLNGIGSVNIPVPDLATQKAVTAFLDREIARIDKLIAKKERQVELLHNRAKQAVAELVTGATVEGMATVETGLDHIPRIPAHWSLLRAGHLFREVAEPNTDDLPVLSVSIHTGISDRQLDDEERDRKVNLIKDRSSYKCVRPGYLAYNMMRAWQGAVGVSTVDGAVSPAYVVAKPTHNLHSPYYQFLLRTPPFIEQMRQGSKGITDFRLRLYWEQFRLIMLPVPPLEEQRRIAVEAERELTHADEVAARIVRSIALLREHRAALITAAVGGQRDIPENLPAAISTSDRDRFRLVVGAEIIHQHRNNPKFGRVKLQKELYLAEAHLGISELQGNYSRQAAGPLDRALIEETESAVEAAGFYRASQADGTGTTVTYTPLSNAGQHNAELKSLLGPRAEALGGLIGLLRDFGTEAVEAIATLYAVWNDALMGGRQPDDSMIVNGVLTEWHEEKGKKFKDSDLRHWLDWMKRNGLTPRGQGPRTAHTMTRDLFA</sequence>
<dbReference type="RefSeq" id="WP_208021318.1">
    <property type="nucleotide sequence ID" value="NZ_CP035284.1"/>
</dbReference>
<dbReference type="InterPro" id="IPR051212">
    <property type="entry name" value="Type-I_RE_S_subunit"/>
</dbReference>
<organism evidence="5 6">
    <name type="scientific">Paracoccus versutus</name>
    <name type="common">Thiobacillus versutus</name>
    <dbReference type="NCBI Taxonomy" id="34007"/>
    <lineage>
        <taxon>Bacteria</taxon>
        <taxon>Pseudomonadati</taxon>
        <taxon>Pseudomonadota</taxon>
        <taxon>Alphaproteobacteria</taxon>
        <taxon>Rhodobacterales</taxon>
        <taxon>Paracoccaceae</taxon>
        <taxon>Paracoccus</taxon>
    </lineage>
</organism>
<dbReference type="GO" id="GO:0003677">
    <property type="term" value="F:DNA binding"/>
    <property type="evidence" value="ECO:0007669"/>
    <property type="project" value="UniProtKB-KW"/>
</dbReference>
<evidence type="ECO:0000313" key="6">
    <source>
        <dbReference type="Proteomes" id="UP000256794"/>
    </source>
</evidence>
<evidence type="ECO:0000256" key="4">
    <source>
        <dbReference type="SAM" id="MobiDB-lite"/>
    </source>
</evidence>
<dbReference type="EMBL" id="QUMX01000015">
    <property type="protein sequence ID" value="REG46410.1"/>
    <property type="molecule type" value="Genomic_DNA"/>
</dbReference>
<keyword evidence="1" id="KW-0680">Restriction system</keyword>
<dbReference type="Gene3D" id="3.90.220.20">
    <property type="entry name" value="DNA methylase specificity domains"/>
    <property type="match status" value="2"/>
</dbReference>
<dbReference type="SUPFAM" id="SSF116734">
    <property type="entry name" value="DNA methylase specificity domain"/>
    <property type="match status" value="2"/>
</dbReference>
<dbReference type="GO" id="GO:0009307">
    <property type="term" value="P:DNA restriction-modification system"/>
    <property type="evidence" value="ECO:0007669"/>
    <property type="project" value="UniProtKB-KW"/>
</dbReference>
<reference evidence="5 6" key="1">
    <citation type="submission" date="2018-08" db="EMBL/GenBank/DDBJ databases">
        <title>Genomic Encyclopedia of Archaeal and Bacterial Type Strains, Phase II (KMG-II): from individual species to whole genera.</title>
        <authorList>
            <person name="Goeker M."/>
        </authorList>
    </citation>
    <scope>NUCLEOTIDE SEQUENCE [LARGE SCALE GENOMIC DNA]</scope>
    <source>
        <strain evidence="5 6">DSM 582</strain>
    </source>
</reference>
<evidence type="ECO:0000256" key="3">
    <source>
        <dbReference type="SAM" id="Coils"/>
    </source>
</evidence>
<dbReference type="Proteomes" id="UP000256794">
    <property type="component" value="Unassembled WGS sequence"/>
</dbReference>
<feature type="region of interest" description="Disordered" evidence="4">
    <location>
        <begin position="617"/>
        <end position="637"/>
    </location>
</feature>
<keyword evidence="6" id="KW-1185">Reference proteome</keyword>
<accession>A0AAQ0HJH5</accession>
<keyword evidence="2" id="KW-0238">DNA-binding</keyword>
<comment type="caution">
    <text evidence="5">The sequence shown here is derived from an EMBL/GenBank/DDBJ whole genome shotgun (WGS) entry which is preliminary data.</text>
</comment>
<feature type="coiled-coil region" evidence="3">
    <location>
        <begin position="176"/>
        <end position="203"/>
    </location>
</feature>
<dbReference type="InterPro" id="IPR044946">
    <property type="entry name" value="Restrct_endonuc_typeI_TRD_sf"/>
</dbReference>
<dbReference type="AlphaFoldDB" id="A0AAQ0HJH5"/>
<gene>
    <name evidence="5" type="ORF">ATH84_101527</name>
</gene>
<dbReference type="PANTHER" id="PTHR43140">
    <property type="entry name" value="TYPE-1 RESTRICTION ENZYME ECOKI SPECIFICITY PROTEIN"/>
    <property type="match status" value="1"/>
</dbReference>
<keyword evidence="3" id="KW-0175">Coiled coil</keyword>